<evidence type="ECO:0000313" key="5">
    <source>
        <dbReference type="EMBL" id="KAF4457141.1"/>
    </source>
</evidence>
<dbReference type="PANTHER" id="PTHR10039:SF14">
    <property type="entry name" value="NACHT DOMAIN-CONTAINING PROTEIN"/>
    <property type="match status" value="1"/>
</dbReference>
<keyword evidence="1 3" id="KW-0853">WD repeat</keyword>
<dbReference type="InterPro" id="IPR015943">
    <property type="entry name" value="WD40/YVTN_repeat-like_dom_sf"/>
</dbReference>
<feature type="domain" description="C2H2-type" evidence="4">
    <location>
        <begin position="771"/>
        <end position="798"/>
    </location>
</feature>
<accession>A0A8H4P5Q6</accession>
<keyword evidence="6" id="KW-1185">Reference proteome</keyword>
<dbReference type="Gene3D" id="3.40.50.300">
    <property type="entry name" value="P-loop containing nucleotide triphosphate hydrolases"/>
    <property type="match status" value="1"/>
</dbReference>
<dbReference type="PRINTS" id="PR00320">
    <property type="entry name" value="GPROTEINBRPT"/>
</dbReference>
<feature type="domain" description="C2H2-type" evidence="4">
    <location>
        <begin position="802"/>
        <end position="830"/>
    </location>
</feature>
<dbReference type="SUPFAM" id="SSF50978">
    <property type="entry name" value="WD40 repeat-like"/>
    <property type="match status" value="1"/>
</dbReference>
<dbReference type="OrthoDB" id="7464126at2759"/>
<feature type="repeat" description="WD" evidence="3">
    <location>
        <begin position="887"/>
        <end position="928"/>
    </location>
</feature>
<dbReference type="Pfam" id="PF00400">
    <property type="entry name" value="WD40"/>
    <property type="match status" value="5"/>
</dbReference>
<evidence type="ECO:0000313" key="6">
    <source>
        <dbReference type="Proteomes" id="UP000605986"/>
    </source>
</evidence>
<dbReference type="CDD" id="cd00200">
    <property type="entry name" value="WD40"/>
    <property type="match status" value="1"/>
</dbReference>
<comment type="caution">
    <text evidence="5">The sequence shown here is derived from an EMBL/GenBank/DDBJ whole genome shotgun (WGS) entry which is preliminary data.</text>
</comment>
<evidence type="ECO:0000256" key="1">
    <source>
        <dbReference type="ARBA" id="ARBA00022574"/>
    </source>
</evidence>
<keyword evidence="2" id="KW-0677">Repeat</keyword>
<proteinExistence type="predicted"/>
<dbReference type="PROSITE" id="PS00678">
    <property type="entry name" value="WD_REPEATS_1"/>
    <property type="match status" value="2"/>
</dbReference>
<dbReference type="AlphaFoldDB" id="A0A8H4P5Q6"/>
<dbReference type="InterPro" id="IPR001680">
    <property type="entry name" value="WD40_rpt"/>
</dbReference>
<dbReference type="Pfam" id="PF24883">
    <property type="entry name" value="NPHP3_N"/>
    <property type="match status" value="1"/>
</dbReference>
<dbReference type="InterPro" id="IPR027417">
    <property type="entry name" value="P-loop_NTPase"/>
</dbReference>
<dbReference type="SMART" id="SM00320">
    <property type="entry name" value="WD40"/>
    <property type="match status" value="5"/>
</dbReference>
<dbReference type="InterPro" id="IPR013087">
    <property type="entry name" value="Znf_C2H2_type"/>
</dbReference>
<evidence type="ECO:0000259" key="4">
    <source>
        <dbReference type="SMART" id="SM00355"/>
    </source>
</evidence>
<dbReference type="InterPro" id="IPR056884">
    <property type="entry name" value="NPHP3-like_N"/>
</dbReference>
<dbReference type="InterPro" id="IPR036322">
    <property type="entry name" value="WD40_repeat_dom_sf"/>
</dbReference>
<dbReference type="InterPro" id="IPR020472">
    <property type="entry name" value="WD40_PAC1"/>
</dbReference>
<name>A0A8H4P5Q6_9HYPO</name>
<sequence>MAQRVIQIACDRFRSEISPDDASRIEATTTLDDVKLAISQVERQLAARQLLRDMDRITPFIDAIERYSKALEVAANGTPYLPWIWAPIKFVILAVQDNAHALDKILSAYGNIGLQMPRFSRFAEAFPGHRSFQHLMGFLFEDILEFHRRSYALIRKPGWKVLFKTAWGGFDHRFSSLLDSIARAVDQRRKEAEASAERETRWHTQQLCIVQNWLESSHTDQEWKFGVLRDKCHEGTLNWVISSPKLRDWLQRGHGKQVLWLYGKPGSGMHTPSTFGSLPKADIVRRVSFFFCDFNTQAHAASTEIFRALTAQILSFSPDAAPFVYGEYIANGKKPTTDILKKLLPQLIADINDIRLIVDGLDEISSSEHRKLIIDLLRITKDAPHCKMLLVSQDVPSISVQLSKHARFSMVEESANTRSDLAVVLSVFLKELDSQHDGALGEMVLQSLRDDILQKAEGMFLWVHLVLEILVNASCLEDLRLQISSLPATLAEAYSKILNNICSRCSAHDVARIRRIFAWLKYHKGKGQLRKHQVRIGASLFPGRDILRHGTSPLPNMTDICKPLIEDGPDGCLVFVHSTVPQFLEEYETPFIDRSESQASIAYACVCQLSQGLDLLITSGTSFPAVEMALGLLSLFPYSFEYWIEHLLDALEVMDDNMPEHIQALLNRVNLFCQKIAMLNTCELPDSNTFTASPLKDQRLGKLMARMDPSFARLMVGWHDNSATNNDQSTLAQAMLAYQNNVEFLLRETNVIGVSHESLLAFKELHSSIAFRCNVRGCEHAIIGFPSREKLKNHQVVHSGALKCHEISCTYKDIGFTTQRRLKEHRKRYHGTGIAEQLPKRMRRARKLSPEIEHNNHPAENGWNYVVNPQAPQKLIVKSYSGKPRIFAGHDGDVCTVCFVPDGKTLVAGGEDSTVRFWDIGTGSLIVSKALPAGVTSIAVSPDCKYVAAGCLDDKAYIFEMGSKSQLTATEGQDAQKGYVYSVAFTPDGKQFATASADETIKIWDLGKPLQCLRTLVGHENFVRTVAFTRNARWVVSSSDDKKIRFWDLQTGEYQGILTCHTNSVNSVAVSPEGCYIASIGEDSRLCIWRYQEL</sequence>
<reference evidence="5" key="1">
    <citation type="submission" date="2020-01" db="EMBL/GenBank/DDBJ databases">
        <title>Identification and distribution of gene clusters putatively required for synthesis of sphingolipid metabolism inhibitors in phylogenetically diverse species of the filamentous fungus Fusarium.</title>
        <authorList>
            <person name="Kim H.-S."/>
            <person name="Busman M."/>
            <person name="Brown D.W."/>
            <person name="Divon H."/>
            <person name="Uhlig S."/>
            <person name="Proctor R.H."/>
        </authorList>
    </citation>
    <scope>NUCLEOTIDE SEQUENCE</scope>
    <source>
        <strain evidence="5">NRRL 53441</strain>
    </source>
</reference>
<dbReference type="EMBL" id="JAADJG010000034">
    <property type="protein sequence ID" value="KAF4457141.1"/>
    <property type="molecule type" value="Genomic_DNA"/>
</dbReference>
<dbReference type="Gene3D" id="2.130.10.10">
    <property type="entry name" value="YVTN repeat-like/Quinoprotein amine dehydrogenase"/>
    <property type="match status" value="1"/>
</dbReference>
<dbReference type="PANTHER" id="PTHR10039">
    <property type="entry name" value="AMELOGENIN"/>
    <property type="match status" value="1"/>
</dbReference>
<dbReference type="InterPro" id="IPR056125">
    <property type="entry name" value="DUF7708"/>
</dbReference>
<dbReference type="InterPro" id="IPR019775">
    <property type="entry name" value="WD40_repeat_CS"/>
</dbReference>
<dbReference type="PROSITE" id="PS50294">
    <property type="entry name" value="WD_REPEATS_REGION"/>
    <property type="match status" value="4"/>
</dbReference>
<evidence type="ECO:0000256" key="2">
    <source>
        <dbReference type="ARBA" id="ARBA00022737"/>
    </source>
</evidence>
<evidence type="ECO:0000256" key="3">
    <source>
        <dbReference type="PROSITE-ProRule" id="PRU00221"/>
    </source>
</evidence>
<dbReference type="Proteomes" id="UP000605986">
    <property type="component" value="Unassembled WGS sequence"/>
</dbReference>
<dbReference type="PROSITE" id="PS50082">
    <property type="entry name" value="WD_REPEATS_2"/>
    <property type="match status" value="4"/>
</dbReference>
<dbReference type="SMART" id="SM00355">
    <property type="entry name" value="ZnF_C2H2"/>
    <property type="match status" value="2"/>
</dbReference>
<dbReference type="Pfam" id="PF24809">
    <property type="entry name" value="DUF7708"/>
    <property type="match status" value="1"/>
</dbReference>
<feature type="repeat" description="WD" evidence="3">
    <location>
        <begin position="1016"/>
        <end position="1057"/>
    </location>
</feature>
<feature type="repeat" description="WD" evidence="3">
    <location>
        <begin position="973"/>
        <end position="1006"/>
    </location>
</feature>
<gene>
    <name evidence="5" type="ORF">F53441_929</name>
</gene>
<protein>
    <submittedName>
        <fullName evidence="5">NACHT domain-containing protein</fullName>
    </submittedName>
</protein>
<organism evidence="5 6">
    <name type="scientific">Fusarium austroafricanum</name>
    <dbReference type="NCBI Taxonomy" id="2364996"/>
    <lineage>
        <taxon>Eukaryota</taxon>
        <taxon>Fungi</taxon>
        <taxon>Dikarya</taxon>
        <taxon>Ascomycota</taxon>
        <taxon>Pezizomycotina</taxon>
        <taxon>Sordariomycetes</taxon>
        <taxon>Hypocreomycetidae</taxon>
        <taxon>Hypocreales</taxon>
        <taxon>Nectriaceae</taxon>
        <taxon>Fusarium</taxon>
        <taxon>Fusarium concolor species complex</taxon>
    </lineage>
</organism>
<feature type="repeat" description="WD" evidence="3">
    <location>
        <begin position="1058"/>
        <end position="1094"/>
    </location>
</feature>